<evidence type="ECO:0000313" key="6">
    <source>
        <dbReference type="EMBL" id="KAL3273990.1"/>
    </source>
</evidence>
<keyword evidence="7" id="KW-1185">Reference proteome</keyword>
<dbReference type="InterPro" id="IPR050382">
    <property type="entry name" value="MFS_Na/Anion_cotransporter"/>
</dbReference>
<accession>A0ABD2N5H5</accession>
<dbReference type="PANTHER" id="PTHR11662">
    <property type="entry name" value="SOLUTE CARRIER FAMILY 17"/>
    <property type="match status" value="1"/>
</dbReference>
<evidence type="ECO:0008006" key="8">
    <source>
        <dbReference type="Google" id="ProtNLM"/>
    </source>
</evidence>
<dbReference type="InterPro" id="IPR011701">
    <property type="entry name" value="MFS"/>
</dbReference>
<gene>
    <name evidence="6" type="ORF">HHI36_015408</name>
</gene>
<protein>
    <recommendedName>
        <fullName evidence="8">Inorganic phosphate cotransporter</fullName>
    </recommendedName>
</protein>
<sequence>MCKKIPSRAWVAMMLFWGTFVNYMFRSHFQISLLAMMTPRKNETVGDYGPRYDWSYKWEQHSISALFYGLTIISIPAGIFVTFLDHGVFYFGLPFYELLHRCHRTYDQIRWTRRRVYHAFYSRNAGGLTDRPTDPRTATSSITNANLRRSRSVKEDQAQKASGRSEPVYQWFQNSGGTGTVIYGLQYPCMQNIISNWAPPDEKGKFVAAMMGNTFGSIITMPATSLIIERFGWPWSFYSLTFVVLVFCILMVLLVADHPRSYRWIRQEELEYIEASHGDTVQVEKRKKTPPYGRMFLSCPFYALIAAQFGNQYILFVTLTTVPQYLKRRLSFNLKASAGIAALPQLSRLIFGFIFGEVNDVLIKKGVPKKWCRKDSLYFTPAFDCGDVADFSSNIVFKDETCVHC</sequence>
<evidence type="ECO:0000256" key="4">
    <source>
        <dbReference type="ARBA" id="ARBA00023136"/>
    </source>
</evidence>
<evidence type="ECO:0000256" key="3">
    <source>
        <dbReference type="ARBA" id="ARBA00022989"/>
    </source>
</evidence>
<dbReference type="GO" id="GO:0016020">
    <property type="term" value="C:membrane"/>
    <property type="evidence" value="ECO:0007669"/>
    <property type="project" value="UniProtKB-SubCell"/>
</dbReference>
<organism evidence="6 7">
    <name type="scientific">Cryptolaemus montrouzieri</name>
    <dbReference type="NCBI Taxonomy" id="559131"/>
    <lineage>
        <taxon>Eukaryota</taxon>
        <taxon>Metazoa</taxon>
        <taxon>Ecdysozoa</taxon>
        <taxon>Arthropoda</taxon>
        <taxon>Hexapoda</taxon>
        <taxon>Insecta</taxon>
        <taxon>Pterygota</taxon>
        <taxon>Neoptera</taxon>
        <taxon>Endopterygota</taxon>
        <taxon>Coleoptera</taxon>
        <taxon>Polyphaga</taxon>
        <taxon>Cucujiformia</taxon>
        <taxon>Coccinelloidea</taxon>
        <taxon>Coccinellidae</taxon>
        <taxon>Scymninae</taxon>
        <taxon>Scymnini</taxon>
        <taxon>Cryptolaemus</taxon>
    </lineage>
</organism>
<evidence type="ECO:0000313" key="7">
    <source>
        <dbReference type="Proteomes" id="UP001516400"/>
    </source>
</evidence>
<keyword evidence="3 5" id="KW-1133">Transmembrane helix</keyword>
<feature type="transmembrane region" description="Helical" evidence="5">
    <location>
        <begin position="206"/>
        <end position="228"/>
    </location>
</feature>
<evidence type="ECO:0000256" key="1">
    <source>
        <dbReference type="ARBA" id="ARBA00004141"/>
    </source>
</evidence>
<comment type="caution">
    <text evidence="6">The sequence shown here is derived from an EMBL/GenBank/DDBJ whole genome shotgun (WGS) entry which is preliminary data.</text>
</comment>
<dbReference type="Pfam" id="PF07690">
    <property type="entry name" value="MFS_1"/>
    <property type="match status" value="1"/>
</dbReference>
<dbReference type="PANTHER" id="PTHR11662:SF336">
    <property type="entry name" value="LP19554P"/>
    <property type="match status" value="1"/>
</dbReference>
<dbReference type="Gene3D" id="1.20.1250.20">
    <property type="entry name" value="MFS general substrate transporter like domains"/>
    <property type="match status" value="1"/>
</dbReference>
<dbReference type="Proteomes" id="UP001516400">
    <property type="component" value="Unassembled WGS sequence"/>
</dbReference>
<evidence type="ECO:0000256" key="2">
    <source>
        <dbReference type="ARBA" id="ARBA00022692"/>
    </source>
</evidence>
<keyword evidence="2 5" id="KW-0812">Transmembrane</keyword>
<keyword evidence="4 5" id="KW-0472">Membrane</keyword>
<dbReference type="AlphaFoldDB" id="A0ABD2N5H5"/>
<dbReference type="SUPFAM" id="SSF103473">
    <property type="entry name" value="MFS general substrate transporter"/>
    <property type="match status" value="1"/>
</dbReference>
<evidence type="ECO:0000256" key="5">
    <source>
        <dbReference type="SAM" id="Phobius"/>
    </source>
</evidence>
<proteinExistence type="predicted"/>
<feature type="transmembrane region" description="Helical" evidence="5">
    <location>
        <begin position="234"/>
        <end position="256"/>
    </location>
</feature>
<comment type="subcellular location">
    <subcellularLocation>
        <location evidence="1">Membrane</location>
        <topology evidence="1">Multi-pass membrane protein</topology>
    </subcellularLocation>
</comment>
<reference evidence="6 7" key="1">
    <citation type="journal article" date="2021" name="BMC Biol.">
        <title>Horizontally acquired antibacterial genes associated with adaptive radiation of ladybird beetles.</title>
        <authorList>
            <person name="Li H.S."/>
            <person name="Tang X.F."/>
            <person name="Huang Y.H."/>
            <person name="Xu Z.Y."/>
            <person name="Chen M.L."/>
            <person name="Du X.Y."/>
            <person name="Qiu B.Y."/>
            <person name="Chen P.T."/>
            <person name="Zhang W."/>
            <person name="Slipinski A."/>
            <person name="Escalona H.E."/>
            <person name="Waterhouse R.M."/>
            <person name="Zwick A."/>
            <person name="Pang H."/>
        </authorList>
    </citation>
    <scope>NUCLEOTIDE SEQUENCE [LARGE SCALE GENOMIC DNA]</scope>
    <source>
        <strain evidence="6">SYSU2018</strain>
    </source>
</reference>
<feature type="transmembrane region" description="Helical" evidence="5">
    <location>
        <begin position="295"/>
        <end position="316"/>
    </location>
</feature>
<dbReference type="InterPro" id="IPR036259">
    <property type="entry name" value="MFS_trans_sf"/>
</dbReference>
<dbReference type="EMBL" id="JABFTP020000062">
    <property type="protein sequence ID" value="KAL3273990.1"/>
    <property type="molecule type" value="Genomic_DNA"/>
</dbReference>
<name>A0ABD2N5H5_9CUCU</name>
<feature type="transmembrane region" description="Helical" evidence="5">
    <location>
        <begin position="65"/>
        <end position="91"/>
    </location>
</feature>
<feature type="transmembrane region" description="Helical" evidence="5">
    <location>
        <begin position="7"/>
        <end position="25"/>
    </location>
</feature>